<proteinExistence type="predicted"/>
<evidence type="ECO:0000256" key="2">
    <source>
        <dbReference type="ARBA" id="ARBA00022679"/>
    </source>
</evidence>
<evidence type="ECO:0000256" key="3">
    <source>
        <dbReference type="ARBA" id="ARBA00022691"/>
    </source>
</evidence>
<dbReference type="Pfam" id="PF00891">
    <property type="entry name" value="Methyltransf_2"/>
    <property type="match status" value="1"/>
</dbReference>
<feature type="domain" description="O-methyltransferase C-terminal" evidence="4">
    <location>
        <begin position="1"/>
        <end position="82"/>
    </location>
</feature>
<keyword evidence="1" id="KW-0489">Methyltransferase</keyword>
<protein>
    <recommendedName>
        <fullName evidence="4">O-methyltransferase C-terminal domain-containing protein</fullName>
    </recommendedName>
</protein>
<dbReference type="AlphaFoldDB" id="A0A444DH68"/>
<dbReference type="InterPro" id="IPR001077">
    <property type="entry name" value="COMT_C"/>
</dbReference>
<evidence type="ECO:0000259" key="4">
    <source>
        <dbReference type="Pfam" id="PF00891"/>
    </source>
</evidence>
<name>A0A444DH68_ENSVE</name>
<gene>
    <name evidence="5" type="ORF">B296_00040541</name>
</gene>
<evidence type="ECO:0000313" key="6">
    <source>
        <dbReference type="Proteomes" id="UP000287651"/>
    </source>
</evidence>
<dbReference type="InterPro" id="IPR029063">
    <property type="entry name" value="SAM-dependent_MTases_sf"/>
</dbReference>
<dbReference type="PROSITE" id="PS51683">
    <property type="entry name" value="SAM_OMT_II"/>
    <property type="match status" value="1"/>
</dbReference>
<dbReference type="Gene3D" id="3.40.50.150">
    <property type="entry name" value="Vaccinia Virus protein VP39"/>
    <property type="match status" value="1"/>
</dbReference>
<organism evidence="5 6">
    <name type="scientific">Ensete ventricosum</name>
    <name type="common">Abyssinian banana</name>
    <name type="synonym">Musa ensete</name>
    <dbReference type="NCBI Taxonomy" id="4639"/>
    <lineage>
        <taxon>Eukaryota</taxon>
        <taxon>Viridiplantae</taxon>
        <taxon>Streptophyta</taxon>
        <taxon>Embryophyta</taxon>
        <taxon>Tracheophyta</taxon>
        <taxon>Spermatophyta</taxon>
        <taxon>Magnoliopsida</taxon>
        <taxon>Liliopsida</taxon>
        <taxon>Zingiberales</taxon>
        <taxon>Musaceae</taxon>
        <taxon>Ensete</taxon>
    </lineage>
</organism>
<dbReference type="InterPro" id="IPR016461">
    <property type="entry name" value="COMT-like"/>
</dbReference>
<dbReference type="EMBL" id="AMZH03021947">
    <property type="protein sequence ID" value="RRT37730.1"/>
    <property type="molecule type" value="Genomic_DNA"/>
</dbReference>
<dbReference type="GO" id="GO:0008171">
    <property type="term" value="F:O-methyltransferase activity"/>
    <property type="evidence" value="ECO:0007669"/>
    <property type="project" value="InterPro"/>
</dbReference>
<reference evidence="5 6" key="1">
    <citation type="journal article" date="2014" name="Agronomy (Basel)">
        <title>A Draft Genome Sequence for Ensete ventricosum, the Drought-Tolerant Tree Against Hunger.</title>
        <authorList>
            <person name="Harrison J."/>
            <person name="Moore K.A."/>
            <person name="Paszkiewicz K."/>
            <person name="Jones T."/>
            <person name="Grant M."/>
            <person name="Ambacheew D."/>
            <person name="Muzemil S."/>
            <person name="Studholme D.J."/>
        </authorList>
    </citation>
    <scope>NUCLEOTIDE SEQUENCE [LARGE SCALE GENOMIC DNA]</scope>
</reference>
<accession>A0A444DH68</accession>
<dbReference type="PANTHER" id="PTHR11746">
    <property type="entry name" value="O-METHYLTRANSFERASE"/>
    <property type="match status" value="1"/>
</dbReference>
<dbReference type="GO" id="GO:0032259">
    <property type="term" value="P:methylation"/>
    <property type="evidence" value="ECO:0007669"/>
    <property type="project" value="UniProtKB-KW"/>
</dbReference>
<evidence type="ECO:0000313" key="5">
    <source>
        <dbReference type="EMBL" id="RRT37730.1"/>
    </source>
</evidence>
<dbReference type="SUPFAM" id="SSF53335">
    <property type="entry name" value="S-adenosyl-L-methionine-dependent methyltransferases"/>
    <property type="match status" value="1"/>
</dbReference>
<comment type="caution">
    <text evidence="5">The sequence shown here is derived from an EMBL/GenBank/DDBJ whole genome shotgun (WGS) entry which is preliminary data.</text>
</comment>
<keyword evidence="2" id="KW-0808">Transferase</keyword>
<keyword evidence="3" id="KW-0949">S-adenosyl-L-methionine</keyword>
<sequence length="100" mass="11631">MQWILHDWSDEHCVKILKNCWKALPEKGKVIVLECVLPTVPESIPQTKCAYEIDVIMLAHCHGGRERTRKEFQDLARDASFSGFNITYLFASTWVMEFTK</sequence>
<dbReference type="Proteomes" id="UP000287651">
    <property type="component" value="Unassembled WGS sequence"/>
</dbReference>
<evidence type="ECO:0000256" key="1">
    <source>
        <dbReference type="ARBA" id="ARBA00022603"/>
    </source>
</evidence>